<organism evidence="1 2">
    <name type="scientific">Cyclocybe aegerita</name>
    <name type="common">Black poplar mushroom</name>
    <name type="synonym">Agrocybe aegerita</name>
    <dbReference type="NCBI Taxonomy" id="1973307"/>
    <lineage>
        <taxon>Eukaryota</taxon>
        <taxon>Fungi</taxon>
        <taxon>Dikarya</taxon>
        <taxon>Basidiomycota</taxon>
        <taxon>Agaricomycotina</taxon>
        <taxon>Agaricomycetes</taxon>
        <taxon>Agaricomycetidae</taxon>
        <taxon>Agaricales</taxon>
        <taxon>Agaricineae</taxon>
        <taxon>Bolbitiaceae</taxon>
        <taxon>Cyclocybe</taxon>
    </lineage>
</organism>
<dbReference type="OrthoDB" id="10338581at2759"/>
<sequence length="373" mass="42173">MRRQTCQTSITAIAFAGCKVEPVPPWSELALANKAFPHRFPHRARTSLHRALRFSSSDDNDYTMKRLAAFQETVTDGALSSVGRVEFHLNADATLNKWVYSQEMMEVMSVIKSKIPKALENCRLRGDSGEELLPKTFEANGLFRANFWKFIAPHVRVLGLSDLYSMPSTLLACPVLRELRMSFVALEDEMFLPTTGTAKLKSLVCIESWAAVCSSLGRILDISDLEVLVIEPDRQILELDDPAEYQDAVKQIINHCKGSLKTLSLFYGYIDGSDQFISHEINLSEHVNLELLSFMIPEGWEKGDENGNPQDPEWHNPLLQDVDKILKTIVSKDVVHNLVIRLENEKVELTCHGISEFSSRSFNFIQEDPSEEN</sequence>
<gene>
    <name evidence="1" type="ORF">AAE3_LOCUS10506</name>
</gene>
<keyword evidence="2" id="KW-1185">Reference proteome</keyword>
<comment type="caution">
    <text evidence="1">The sequence shown here is derived from an EMBL/GenBank/DDBJ whole genome shotgun (WGS) entry which is preliminary data.</text>
</comment>
<reference evidence="1 2" key="1">
    <citation type="submission" date="2020-01" db="EMBL/GenBank/DDBJ databases">
        <authorList>
            <person name="Gupta K D."/>
        </authorList>
    </citation>
    <scope>NUCLEOTIDE SEQUENCE [LARGE SCALE GENOMIC DNA]</scope>
</reference>
<dbReference type="Proteomes" id="UP000467700">
    <property type="component" value="Unassembled WGS sequence"/>
</dbReference>
<accession>A0A8S0WQI7</accession>
<proteinExistence type="predicted"/>
<dbReference type="AlphaFoldDB" id="A0A8S0WQI7"/>
<dbReference type="EMBL" id="CACVBS010000067">
    <property type="protein sequence ID" value="CAA7268287.1"/>
    <property type="molecule type" value="Genomic_DNA"/>
</dbReference>
<evidence type="ECO:0000313" key="2">
    <source>
        <dbReference type="Proteomes" id="UP000467700"/>
    </source>
</evidence>
<protein>
    <submittedName>
        <fullName evidence="1">Uncharacterized protein</fullName>
    </submittedName>
</protein>
<dbReference type="PROSITE" id="PS51257">
    <property type="entry name" value="PROKAR_LIPOPROTEIN"/>
    <property type="match status" value="1"/>
</dbReference>
<name>A0A8S0WQI7_CYCAE</name>
<evidence type="ECO:0000313" key="1">
    <source>
        <dbReference type="EMBL" id="CAA7268287.1"/>
    </source>
</evidence>